<dbReference type="CDD" id="cd00077">
    <property type="entry name" value="HDc"/>
    <property type="match status" value="1"/>
</dbReference>
<sequence>MKNTDIVLNHNLFNEKINKIEDDEKTRVFCKHDFSHLMDVARICYIINLEENLNIDKDLIYVTALLHDLGRADEVDTGINHSILSQEIAQEILKDLDFNDESKKRIISAIKHHRTNEENDDRFIEIFYKADKLSRMCFRCPARSICNWPEEKKNKTVIY</sequence>
<dbReference type="InterPro" id="IPR006675">
    <property type="entry name" value="HDIG_dom"/>
</dbReference>
<evidence type="ECO:0000259" key="1">
    <source>
        <dbReference type="PROSITE" id="PS51831"/>
    </source>
</evidence>
<dbReference type="InterPro" id="IPR003607">
    <property type="entry name" value="HD/PDEase_dom"/>
</dbReference>
<dbReference type="RefSeq" id="WP_094208692.1">
    <property type="nucleotide sequence ID" value="NZ_CAUPKI010000001.1"/>
</dbReference>
<dbReference type="InterPro" id="IPR006674">
    <property type="entry name" value="HD_domain"/>
</dbReference>
<protein>
    <submittedName>
        <fullName evidence="3">HD domain-containing protein</fullName>
    </submittedName>
</protein>
<gene>
    <name evidence="2" type="ORF">B9N55_06255</name>
    <name evidence="3" type="ORF">CJ208_03010</name>
</gene>
<reference evidence="2" key="1">
    <citation type="journal article" date="2017" name="J. Clin. Microbiol.">
        <title>Finegoldia magna Isolated from Orthopedic Joint Implant-Associated Infections.</title>
        <authorList>
            <person name="Soderquist B."/>
            <person name="Bjorklund S."/>
            <person name="Hellmark B."/>
            <person name="Jensen A."/>
            <person name="Bruggemann H."/>
        </authorList>
    </citation>
    <scope>NUCLEOTIDE SEQUENCE</scope>
    <source>
        <strain evidence="2">12T273</strain>
    </source>
</reference>
<dbReference type="PROSITE" id="PS51831">
    <property type="entry name" value="HD"/>
    <property type="match status" value="1"/>
</dbReference>
<dbReference type="EMBL" id="PNHD01000003">
    <property type="protein sequence ID" value="PMC60390.1"/>
    <property type="molecule type" value="Genomic_DNA"/>
</dbReference>
<dbReference type="SUPFAM" id="SSF109604">
    <property type="entry name" value="HD-domain/PDEase-like"/>
    <property type="match status" value="1"/>
</dbReference>
<name>A0A233UZS3_FINMA</name>
<dbReference type="SMART" id="SM00471">
    <property type="entry name" value="HDc"/>
    <property type="match status" value="1"/>
</dbReference>
<reference evidence="3 5" key="3">
    <citation type="submission" date="2017-09" db="EMBL/GenBank/DDBJ databases">
        <title>Bacterial strain isolated from the female urinary microbiota.</title>
        <authorList>
            <person name="Thomas-White K."/>
            <person name="Kumar N."/>
            <person name="Forster S."/>
            <person name="Putonti C."/>
            <person name="Lawley T."/>
            <person name="Wolfe A.J."/>
        </authorList>
    </citation>
    <scope>NUCLEOTIDE SEQUENCE [LARGE SCALE GENOMIC DNA]</scope>
    <source>
        <strain evidence="3 5">UMB0115</strain>
    </source>
</reference>
<evidence type="ECO:0000313" key="4">
    <source>
        <dbReference type="Proteomes" id="UP000215546"/>
    </source>
</evidence>
<dbReference type="EMBL" id="NDYE01000013">
    <property type="protein sequence ID" value="OXZ31969.1"/>
    <property type="molecule type" value="Genomic_DNA"/>
</dbReference>
<evidence type="ECO:0000313" key="3">
    <source>
        <dbReference type="EMBL" id="PMC60390.1"/>
    </source>
</evidence>
<dbReference type="Proteomes" id="UP000215546">
    <property type="component" value="Unassembled WGS sequence"/>
</dbReference>
<dbReference type="Gene3D" id="1.10.3210.10">
    <property type="entry name" value="Hypothetical protein af1432"/>
    <property type="match status" value="1"/>
</dbReference>
<dbReference type="Pfam" id="PF01966">
    <property type="entry name" value="HD"/>
    <property type="match status" value="1"/>
</dbReference>
<feature type="domain" description="HD" evidence="1">
    <location>
        <begin position="33"/>
        <end position="136"/>
    </location>
</feature>
<dbReference type="NCBIfam" id="TIGR00277">
    <property type="entry name" value="HDIG"/>
    <property type="match status" value="1"/>
</dbReference>
<reference evidence="4" key="2">
    <citation type="submission" date="2017-04" db="EMBL/GenBank/DDBJ databases">
        <title>Finegoldia magna isolated from orthopedic joint implant-associated infections.</title>
        <authorList>
            <person name="Bjorklund S."/>
            <person name="Bruggemann H."/>
            <person name="Jensen A."/>
            <person name="Hellmark B."/>
            <person name="Soderquist B."/>
        </authorList>
    </citation>
    <scope>NUCLEOTIDE SEQUENCE [LARGE SCALE GENOMIC DNA]</scope>
    <source>
        <strain evidence="4">12T273</strain>
    </source>
</reference>
<dbReference type="AlphaFoldDB" id="A0A233UZS3"/>
<comment type="caution">
    <text evidence="3">The sequence shown here is derived from an EMBL/GenBank/DDBJ whole genome shotgun (WGS) entry which is preliminary data.</text>
</comment>
<organism evidence="3 5">
    <name type="scientific">Finegoldia magna</name>
    <name type="common">Peptostreptococcus magnus</name>
    <dbReference type="NCBI Taxonomy" id="1260"/>
    <lineage>
        <taxon>Bacteria</taxon>
        <taxon>Bacillati</taxon>
        <taxon>Bacillota</taxon>
        <taxon>Tissierellia</taxon>
        <taxon>Tissierellales</taxon>
        <taxon>Peptoniphilaceae</taxon>
        <taxon>Finegoldia</taxon>
    </lineage>
</organism>
<evidence type="ECO:0000313" key="2">
    <source>
        <dbReference type="EMBL" id="OXZ31969.1"/>
    </source>
</evidence>
<proteinExistence type="predicted"/>
<dbReference type="Proteomes" id="UP000235723">
    <property type="component" value="Unassembled WGS sequence"/>
</dbReference>
<evidence type="ECO:0000313" key="5">
    <source>
        <dbReference type="Proteomes" id="UP000235723"/>
    </source>
</evidence>
<accession>A0A233UZS3</accession>